<keyword evidence="3" id="KW-0012">Acyltransferase</keyword>
<sequence>MTAAPTTPPPTEAPAAPAGLTVDGMVDATPDSRDRTVDAVRALAIVVVVLWHWTFSITHVDGQGALTMPNPIDTLPGAWLATWVLQVMPAFFVVGGFATMASFEALERRGRGTWSAFVRGRLARLGRPLGVFVAAWAVGDTLVRLVVDVPSVLSWGLVVFVPLWFLGTYTAVLLVAPLTLRAHRRAPWATLGLLVAGMAGADALRFTTGVDAWGLVTTALVWVFAHQLGYLWRDGTLVAWGRWAHVGLVAAGVAALALLTTVGPYPSSMVAVRGEAVSNMFPTTACIAALAVLQTGLVLLLRPRLERLLARRGPWRVVVGVNAVAMTVFAWHMTALVAVIGAALALGLTLPSEATPTWWALRPVWVVLPGLVLAVLVRTFARHELPTGARR</sequence>
<dbReference type="Pfam" id="PF01757">
    <property type="entry name" value="Acyl_transf_3"/>
    <property type="match status" value="1"/>
</dbReference>
<dbReference type="KEGG" id="ima:PO878_00525"/>
<keyword evidence="1" id="KW-1133">Transmembrane helix</keyword>
<gene>
    <name evidence="3" type="ORF">PO878_00525</name>
</gene>
<evidence type="ECO:0000313" key="4">
    <source>
        <dbReference type="Proteomes" id="UP001216390"/>
    </source>
</evidence>
<keyword evidence="1" id="KW-0812">Transmembrane</keyword>
<keyword evidence="1" id="KW-0472">Membrane</keyword>
<feature type="transmembrane region" description="Helical" evidence="1">
    <location>
        <begin position="243"/>
        <end position="260"/>
    </location>
</feature>
<name>A0AAE9Y5L2_9ACTN</name>
<feature type="transmembrane region" description="Helical" evidence="1">
    <location>
        <begin position="129"/>
        <end position="147"/>
    </location>
</feature>
<proteinExistence type="predicted"/>
<feature type="transmembrane region" description="Helical" evidence="1">
    <location>
        <begin position="80"/>
        <end position="103"/>
    </location>
</feature>
<feature type="transmembrane region" description="Helical" evidence="1">
    <location>
        <begin position="188"/>
        <end position="206"/>
    </location>
</feature>
<keyword evidence="3" id="KW-0808">Transferase</keyword>
<dbReference type="Proteomes" id="UP001216390">
    <property type="component" value="Chromosome"/>
</dbReference>
<feature type="transmembrane region" description="Helical" evidence="1">
    <location>
        <begin position="153"/>
        <end position="176"/>
    </location>
</feature>
<evidence type="ECO:0000259" key="2">
    <source>
        <dbReference type="Pfam" id="PF01757"/>
    </source>
</evidence>
<dbReference type="InterPro" id="IPR002656">
    <property type="entry name" value="Acyl_transf_3_dom"/>
</dbReference>
<feature type="transmembrane region" description="Helical" evidence="1">
    <location>
        <begin position="42"/>
        <end position="60"/>
    </location>
</feature>
<feature type="transmembrane region" description="Helical" evidence="1">
    <location>
        <begin position="321"/>
        <end position="348"/>
    </location>
</feature>
<feature type="transmembrane region" description="Helical" evidence="1">
    <location>
        <begin position="212"/>
        <end position="231"/>
    </location>
</feature>
<keyword evidence="4" id="KW-1185">Reference proteome</keyword>
<evidence type="ECO:0000256" key="1">
    <source>
        <dbReference type="SAM" id="Phobius"/>
    </source>
</evidence>
<evidence type="ECO:0000313" key="3">
    <source>
        <dbReference type="EMBL" id="WCO67205.1"/>
    </source>
</evidence>
<dbReference type="RefSeq" id="WP_272736727.1">
    <property type="nucleotide sequence ID" value="NZ_CP116942.1"/>
</dbReference>
<feature type="domain" description="Acyltransferase 3" evidence="2">
    <location>
        <begin position="37"/>
        <end position="377"/>
    </location>
</feature>
<protein>
    <submittedName>
        <fullName evidence="3">Acyltransferase</fullName>
    </submittedName>
</protein>
<dbReference type="AlphaFoldDB" id="A0AAE9Y5L2"/>
<accession>A0AAE9Y5L2</accession>
<organism evidence="3 4">
    <name type="scientific">Iamia majanohamensis</name>
    <dbReference type="NCBI Taxonomy" id="467976"/>
    <lineage>
        <taxon>Bacteria</taxon>
        <taxon>Bacillati</taxon>
        <taxon>Actinomycetota</taxon>
        <taxon>Acidimicrobiia</taxon>
        <taxon>Acidimicrobiales</taxon>
        <taxon>Iamiaceae</taxon>
        <taxon>Iamia</taxon>
    </lineage>
</organism>
<dbReference type="GO" id="GO:0016747">
    <property type="term" value="F:acyltransferase activity, transferring groups other than amino-acyl groups"/>
    <property type="evidence" value="ECO:0007669"/>
    <property type="project" value="InterPro"/>
</dbReference>
<feature type="transmembrane region" description="Helical" evidence="1">
    <location>
        <begin position="280"/>
        <end position="301"/>
    </location>
</feature>
<feature type="transmembrane region" description="Helical" evidence="1">
    <location>
        <begin position="360"/>
        <end position="381"/>
    </location>
</feature>
<reference evidence="3" key="1">
    <citation type="submission" date="2023-01" db="EMBL/GenBank/DDBJ databases">
        <title>The diversity of Class Acidimicrobiia in South China Sea sediment environments and the proposal of Iamia marina sp. nov., a novel species of the genus Iamia.</title>
        <authorList>
            <person name="He Y."/>
            <person name="Tian X."/>
        </authorList>
    </citation>
    <scope>NUCLEOTIDE SEQUENCE</scope>
    <source>
        <strain evidence="3">DSM 19957</strain>
    </source>
</reference>
<dbReference type="EMBL" id="CP116942">
    <property type="protein sequence ID" value="WCO67205.1"/>
    <property type="molecule type" value="Genomic_DNA"/>
</dbReference>